<feature type="transmembrane region" description="Helical" evidence="1">
    <location>
        <begin position="7"/>
        <end position="25"/>
    </location>
</feature>
<keyword evidence="1" id="KW-0472">Membrane</keyword>
<reference evidence="2 3" key="1">
    <citation type="submission" date="2015-12" db="EMBL/GenBank/DDBJ databases">
        <title>Serinicoccus chungangenesis strain CD08_5 genome sequencing and assembly.</title>
        <authorList>
            <person name="Chander A.M."/>
            <person name="Kaur G."/>
            <person name="Nair G.R."/>
            <person name="Dhawan D.K."/>
            <person name="Kochhar R.K."/>
            <person name="Mayilraj S."/>
            <person name="Bhadada S.K."/>
        </authorList>
    </citation>
    <scope>NUCLEOTIDE SEQUENCE [LARGE SCALE GENOMIC DNA]</scope>
    <source>
        <strain evidence="2 3">CD08_5</strain>
    </source>
</reference>
<proteinExistence type="predicted"/>
<evidence type="ECO:0000313" key="2">
    <source>
        <dbReference type="EMBL" id="KUG52410.1"/>
    </source>
</evidence>
<keyword evidence="3" id="KW-1185">Reference proteome</keyword>
<gene>
    <name evidence="2" type="ORF">AVL62_13815</name>
</gene>
<dbReference type="Proteomes" id="UP000054837">
    <property type="component" value="Unassembled WGS sequence"/>
</dbReference>
<evidence type="ECO:0000256" key="1">
    <source>
        <dbReference type="SAM" id="Phobius"/>
    </source>
</evidence>
<protein>
    <submittedName>
        <fullName evidence="2">Uncharacterized protein</fullName>
    </submittedName>
</protein>
<sequence length="61" mass="6700">MSNRSKLWGAATVGCFVVLLAAILVQQRWLAIVAMVPFLPLAGMAGWTAEVDRRQQVKRSS</sequence>
<keyword evidence="1" id="KW-1133">Transmembrane helix</keyword>
<evidence type="ECO:0000313" key="3">
    <source>
        <dbReference type="Proteomes" id="UP000054837"/>
    </source>
</evidence>
<dbReference type="AlphaFoldDB" id="A0A0W8I3J6"/>
<organism evidence="2 3">
    <name type="scientific">Serinicoccus chungangensis</name>
    <dbReference type="NCBI Taxonomy" id="767452"/>
    <lineage>
        <taxon>Bacteria</taxon>
        <taxon>Bacillati</taxon>
        <taxon>Actinomycetota</taxon>
        <taxon>Actinomycetes</taxon>
        <taxon>Micrococcales</taxon>
        <taxon>Ornithinimicrobiaceae</taxon>
        <taxon>Serinicoccus</taxon>
    </lineage>
</organism>
<accession>A0A0W8I3J6</accession>
<feature type="transmembrane region" description="Helical" evidence="1">
    <location>
        <begin position="31"/>
        <end position="49"/>
    </location>
</feature>
<comment type="caution">
    <text evidence="2">The sequence shown here is derived from an EMBL/GenBank/DDBJ whole genome shotgun (WGS) entry which is preliminary data.</text>
</comment>
<name>A0A0W8I3J6_9MICO</name>
<dbReference type="EMBL" id="LQBL01000030">
    <property type="protein sequence ID" value="KUG52410.1"/>
    <property type="molecule type" value="Genomic_DNA"/>
</dbReference>
<dbReference type="RefSeq" id="WP_058891946.1">
    <property type="nucleotide sequence ID" value="NZ_LQBL01000030.1"/>
</dbReference>
<keyword evidence="1" id="KW-0812">Transmembrane</keyword>